<sequence>MVLAAYGAVCGGAAFGLQGVLNAMYGVGHREALDRLGEHPLVANLIFWLGGPAFPLTLLLLAVYLLVSRRVPLWAGVLLAASAVLFPIARIPRIELVAIAVDLLMLVPAVYLAGVITRHDDLPRRRGTRPDRSTRTS</sequence>
<feature type="transmembrane region" description="Helical" evidence="1">
    <location>
        <begin position="97"/>
        <end position="116"/>
    </location>
</feature>
<dbReference type="Proteomes" id="UP000199629">
    <property type="component" value="Unassembled WGS sequence"/>
</dbReference>
<dbReference type="EMBL" id="FMCS01000003">
    <property type="protein sequence ID" value="SCE93929.1"/>
    <property type="molecule type" value="Genomic_DNA"/>
</dbReference>
<evidence type="ECO:0000256" key="1">
    <source>
        <dbReference type="SAM" id="Phobius"/>
    </source>
</evidence>
<gene>
    <name evidence="2" type="ORF">GA0070214_103438</name>
</gene>
<name>A0A1C4WCT1_9ACTN</name>
<protein>
    <submittedName>
        <fullName evidence="2">Uncharacterized protein</fullName>
    </submittedName>
</protein>
<evidence type="ECO:0000313" key="3">
    <source>
        <dbReference type="Proteomes" id="UP000199629"/>
    </source>
</evidence>
<feature type="transmembrane region" description="Helical" evidence="1">
    <location>
        <begin position="73"/>
        <end position="91"/>
    </location>
</feature>
<keyword evidence="3" id="KW-1185">Reference proteome</keyword>
<feature type="transmembrane region" description="Helical" evidence="1">
    <location>
        <begin position="46"/>
        <end position="66"/>
    </location>
</feature>
<dbReference type="RefSeq" id="WP_091261972.1">
    <property type="nucleotide sequence ID" value="NZ_FMCS01000003.1"/>
</dbReference>
<reference evidence="3" key="1">
    <citation type="submission" date="2016-06" db="EMBL/GenBank/DDBJ databases">
        <authorList>
            <person name="Varghese N."/>
            <person name="Submissions Spin"/>
        </authorList>
    </citation>
    <scope>NUCLEOTIDE SEQUENCE [LARGE SCALE GENOMIC DNA]</scope>
    <source>
        <strain evidence="3">DSM 45246</strain>
    </source>
</reference>
<accession>A0A1C4WCT1</accession>
<proteinExistence type="predicted"/>
<dbReference type="AlphaFoldDB" id="A0A1C4WCT1"/>
<keyword evidence="1" id="KW-0812">Transmembrane</keyword>
<evidence type="ECO:0000313" key="2">
    <source>
        <dbReference type="EMBL" id="SCE93929.1"/>
    </source>
</evidence>
<keyword evidence="1" id="KW-0472">Membrane</keyword>
<keyword evidence="1" id="KW-1133">Transmembrane helix</keyword>
<organism evidence="2 3">
    <name type="scientific">Micromonospora chaiyaphumensis</name>
    <dbReference type="NCBI Taxonomy" id="307119"/>
    <lineage>
        <taxon>Bacteria</taxon>
        <taxon>Bacillati</taxon>
        <taxon>Actinomycetota</taxon>
        <taxon>Actinomycetes</taxon>
        <taxon>Micromonosporales</taxon>
        <taxon>Micromonosporaceae</taxon>
        <taxon>Micromonospora</taxon>
    </lineage>
</organism>